<dbReference type="InterPro" id="IPR036890">
    <property type="entry name" value="HATPase_C_sf"/>
</dbReference>
<dbReference type="PRINTS" id="PR00344">
    <property type="entry name" value="BCTRLSENSOR"/>
</dbReference>
<feature type="domain" description="Histidine kinase" evidence="8">
    <location>
        <begin position="280"/>
        <end position="473"/>
    </location>
</feature>
<dbReference type="InterPro" id="IPR050736">
    <property type="entry name" value="Sensor_HK_Regulatory"/>
</dbReference>
<keyword evidence="5" id="KW-0902">Two-component regulatory system</keyword>
<reference evidence="10" key="1">
    <citation type="submission" date="2016-10" db="EMBL/GenBank/DDBJ databases">
        <authorList>
            <person name="Varghese N."/>
            <person name="Submissions S."/>
        </authorList>
    </citation>
    <scope>NUCLEOTIDE SEQUENCE [LARGE SCALE GENOMIC DNA]</scope>
    <source>
        <strain evidence="10">DSM 45413</strain>
    </source>
</reference>
<protein>
    <recommendedName>
        <fullName evidence="2">histidine kinase</fullName>
        <ecNumber evidence="2">2.7.13.3</ecNumber>
    </recommendedName>
</protein>
<dbReference type="RefSeq" id="WP_139220367.1">
    <property type="nucleotide sequence ID" value="NZ_FOEE01000001.1"/>
</dbReference>
<feature type="transmembrane region" description="Helical" evidence="7">
    <location>
        <begin position="46"/>
        <end position="66"/>
    </location>
</feature>
<feature type="transmembrane region" description="Helical" evidence="7">
    <location>
        <begin position="21"/>
        <end position="40"/>
    </location>
</feature>
<keyword evidence="7" id="KW-1133">Transmembrane helix</keyword>
<keyword evidence="6" id="KW-0175">Coiled coil</keyword>
<dbReference type="CDD" id="cd00075">
    <property type="entry name" value="HATPase"/>
    <property type="match status" value="1"/>
</dbReference>
<dbReference type="GO" id="GO:0000160">
    <property type="term" value="P:phosphorelay signal transduction system"/>
    <property type="evidence" value="ECO:0007669"/>
    <property type="project" value="UniProtKB-KW"/>
</dbReference>
<evidence type="ECO:0000256" key="6">
    <source>
        <dbReference type="SAM" id="Coils"/>
    </source>
</evidence>
<keyword evidence="10" id="KW-1185">Reference proteome</keyword>
<dbReference type="Proteomes" id="UP000198960">
    <property type="component" value="Unassembled WGS sequence"/>
</dbReference>
<accession>A0A1H8PH63</accession>
<feature type="transmembrane region" description="Helical" evidence="7">
    <location>
        <begin position="165"/>
        <end position="184"/>
    </location>
</feature>
<feature type="transmembrane region" description="Helical" evidence="7">
    <location>
        <begin position="232"/>
        <end position="250"/>
    </location>
</feature>
<dbReference type="EC" id="2.7.13.3" evidence="2"/>
<feature type="transmembrane region" description="Helical" evidence="7">
    <location>
        <begin position="78"/>
        <end position="99"/>
    </location>
</feature>
<evidence type="ECO:0000256" key="2">
    <source>
        <dbReference type="ARBA" id="ARBA00012438"/>
    </source>
</evidence>
<keyword evidence="4 9" id="KW-0418">Kinase</keyword>
<evidence type="ECO:0000259" key="8">
    <source>
        <dbReference type="PROSITE" id="PS50109"/>
    </source>
</evidence>
<evidence type="ECO:0000256" key="5">
    <source>
        <dbReference type="ARBA" id="ARBA00023012"/>
    </source>
</evidence>
<evidence type="ECO:0000313" key="9">
    <source>
        <dbReference type="EMBL" id="SEO41339.1"/>
    </source>
</evidence>
<dbReference type="AlphaFoldDB" id="A0A1H8PH63"/>
<dbReference type="PANTHER" id="PTHR43711:SF32">
    <property type="entry name" value="SENSOR-TYPE HISTIDINE KINASE PRRB"/>
    <property type="match status" value="1"/>
</dbReference>
<dbReference type="OrthoDB" id="5195045at2"/>
<dbReference type="PROSITE" id="PS50109">
    <property type="entry name" value="HIS_KIN"/>
    <property type="match status" value="1"/>
</dbReference>
<dbReference type="InterPro" id="IPR003594">
    <property type="entry name" value="HATPase_dom"/>
</dbReference>
<proteinExistence type="predicted"/>
<feature type="transmembrane region" description="Helical" evidence="7">
    <location>
        <begin position="105"/>
        <end position="126"/>
    </location>
</feature>
<dbReference type="SUPFAM" id="SSF55874">
    <property type="entry name" value="ATPase domain of HSP90 chaperone/DNA topoisomerase II/histidine kinase"/>
    <property type="match status" value="1"/>
</dbReference>
<evidence type="ECO:0000256" key="3">
    <source>
        <dbReference type="ARBA" id="ARBA00022679"/>
    </source>
</evidence>
<dbReference type="EMBL" id="FOEE01000001">
    <property type="protein sequence ID" value="SEO41339.1"/>
    <property type="molecule type" value="Genomic_DNA"/>
</dbReference>
<comment type="catalytic activity">
    <reaction evidence="1">
        <text>ATP + protein L-histidine = ADP + protein N-phospho-L-histidine.</text>
        <dbReference type="EC" id="2.7.13.3"/>
    </reaction>
</comment>
<dbReference type="PANTHER" id="PTHR43711">
    <property type="entry name" value="TWO-COMPONENT HISTIDINE KINASE"/>
    <property type="match status" value="1"/>
</dbReference>
<dbReference type="InterPro" id="IPR004358">
    <property type="entry name" value="Sig_transdc_His_kin-like_C"/>
</dbReference>
<evidence type="ECO:0000256" key="7">
    <source>
        <dbReference type="SAM" id="Phobius"/>
    </source>
</evidence>
<evidence type="ECO:0000313" key="10">
    <source>
        <dbReference type="Proteomes" id="UP000198960"/>
    </source>
</evidence>
<feature type="transmembrane region" description="Helical" evidence="7">
    <location>
        <begin position="138"/>
        <end position="159"/>
    </location>
</feature>
<dbReference type="SMART" id="SM00387">
    <property type="entry name" value="HATPase_c"/>
    <property type="match status" value="1"/>
</dbReference>
<dbReference type="GO" id="GO:0004673">
    <property type="term" value="F:protein histidine kinase activity"/>
    <property type="evidence" value="ECO:0007669"/>
    <property type="project" value="UniProtKB-EC"/>
</dbReference>
<dbReference type="InterPro" id="IPR005467">
    <property type="entry name" value="His_kinase_dom"/>
</dbReference>
<evidence type="ECO:0000256" key="1">
    <source>
        <dbReference type="ARBA" id="ARBA00000085"/>
    </source>
</evidence>
<evidence type="ECO:0000256" key="4">
    <source>
        <dbReference type="ARBA" id="ARBA00022777"/>
    </source>
</evidence>
<organism evidence="9 10">
    <name type="scientific">Trujillonella endophytica</name>
    <dbReference type="NCBI Taxonomy" id="673521"/>
    <lineage>
        <taxon>Bacteria</taxon>
        <taxon>Bacillati</taxon>
        <taxon>Actinomycetota</taxon>
        <taxon>Actinomycetes</taxon>
        <taxon>Geodermatophilales</taxon>
        <taxon>Geodermatophilaceae</taxon>
        <taxon>Trujillonella</taxon>
    </lineage>
</organism>
<keyword evidence="3" id="KW-0808">Transferase</keyword>
<feature type="transmembrane region" description="Helical" evidence="7">
    <location>
        <begin position="196"/>
        <end position="220"/>
    </location>
</feature>
<dbReference type="STRING" id="673521.SAMN05660991_00183"/>
<dbReference type="Pfam" id="PF02518">
    <property type="entry name" value="HATPase_c"/>
    <property type="match status" value="1"/>
</dbReference>
<keyword evidence="7" id="KW-0812">Transmembrane</keyword>
<name>A0A1H8PH63_9ACTN</name>
<dbReference type="Gene3D" id="3.30.565.10">
    <property type="entry name" value="Histidine kinase-like ATPase, C-terminal domain"/>
    <property type="match status" value="1"/>
</dbReference>
<feature type="coiled-coil region" evidence="6">
    <location>
        <begin position="261"/>
        <end position="288"/>
    </location>
</feature>
<sequence length="504" mass="51371">MTSTTSTTTAPATLRSIGRRIGSGRLTAAAIAVSLLVLAGHDARHAVMALLGTLGFLAAGCAFLLRWRVTGNETTGQLGVGLLLVGLHRPATTVTHAVLDDRWPAVGSTIGIAVCAVAAVAVLRAFPGAGTRRRPTALALLGATLAGSAVMGLGSVLPALARPGLAAACLAMSLLWGATAVAAWRSDQLSSGHRRAAQELAAIAGILSALTALAMVPAAFPAAALTVRTVTDLAYVAAAVVAVLSALRRLTDALAGQERYVAGLLEQLAGHERQLQQARACLHDARAAVAGVRAAGSAIRHVAGPARTELEDSMSAELARVERLLRLPDRAPRVSSVDLDRLVRPQVVSHRERGLRVRWNPTGAAPVRLDGDALAVIVGNLLGNALIHAPGAQCSVTVEVGERLTVTVADDGPGLPAARRAAAFEAGERGTASPGEGLGLAISRDLARRHGGDLVAVDAPVGCRFVLTLPVTAAETAAAPAPARIPRPRPAADAAVLPLTPALP</sequence>
<keyword evidence="7" id="KW-0472">Membrane</keyword>
<gene>
    <name evidence="9" type="ORF">SAMN05660991_00183</name>
</gene>